<protein>
    <recommendedName>
        <fullName evidence="4">DUF1524 domain-containing protein</fullName>
    </recommendedName>
</protein>
<dbReference type="OrthoDB" id="5196645at2"/>
<organism evidence="2 3">
    <name type="scientific">Actinophytocola xanthii</name>
    <dbReference type="NCBI Taxonomy" id="1912961"/>
    <lineage>
        <taxon>Bacteria</taxon>
        <taxon>Bacillati</taxon>
        <taxon>Actinomycetota</taxon>
        <taxon>Actinomycetes</taxon>
        <taxon>Pseudonocardiales</taxon>
        <taxon>Pseudonocardiaceae</taxon>
    </lineage>
</organism>
<proteinExistence type="predicted"/>
<evidence type="ECO:0000313" key="3">
    <source>
        <dbReference type="Proteomes" id="UP000185596"/>
    </source>
</evidence>
<name>A0A1Q8CPE1_9PSEU</name>
<sequence length="231" mass="24794">MTRIAAGLVAAALVLTACDPLELAAPSTPPPAPPAQPPPANAAALLGKLVVAEEDTGAHYKREHWGEGWSEDRNGCSTRELVLLEQARAAEPGRNCAPDCPSADQSCWVSPYDGRPTGDARDLEIDHRVSLKEASRSRVVQAGGKPGLGAARLWSPERKHAFYEDRSNLVAVTSQVNQSKSDDDAGDWRPAQRAAWCDFATRYAQTKVKYGLTVDRAEHAGLAQMLGTCPK</sequence>
<keyword evidence="1" id="KW-0732">Signal</keyword>
<dbReference type="STRING" id="1912961.BU204_17795"/>
<accession>A0A1Q8CPE1</accession>
<comment type="caution">
    <text evidence="2">The sequence shown here is derived from an EMBL/GenBank/DDBJ whole genome shotgun (WGS) entry which is preliminary data.</text>
</comment>
<dbReference type="AlphaFoldDB" id="A0A1Q8CPE1"/>
<evidence type="ECO:0000313" key="2">
    <source>
        <dbReference type="EMBL" id="OLF16223.1"/>
    </source>
</evidence>
<dbReference type="RefSeq" id="WP_075126814.1">
    <property type="nucleotide sequence ID" value="NZ_MSIE01000031.1"/>
</dbReference>
<dbReference type="Proteomes" id="UP000185596">
    <property type="component" value="Unassembled WGS sequence"/>
</dbReference>
<gene>
    <name evidence="2" type="ORF">BU204_17795</name>
</gene>
<evidence type="ECO:0000256" key="1">
    <source>
        <dbReference type="SAM" id="SignalP"/>
    </source>
</evidence>
<dbReference type="PROSITE" id="PS51257">
    <property type="entry name" value="PROKAR_LIPOPROTEIN"/>
    <property type="match status" value="1"/>
</dbReference>
<keyword evidence="3" id="KW-1185">Reference proteome</keyword>
<dbReference type="EMBL" id="MSIE01000031">
    <property type="protein sequence ID" value="OLF16223.1"/>
    <property type="molecule type" value="Genomic_DNA"/>
</dbReference>
<feature type="chain" id="PRO_5012435067" description="DUF1524 domain-containing protein" evidence="1">
    <location>
        <begin position="25"/>
        <end position="231"/>
    </location>
</feature>
<feature type="signal peptide" evidence="1">
    <location>
        <begin position="1"/>
        <end position="24"/>
    </location>
</feature>
<reference evidence="2 3" key="1">
    <citation type="submission" date="2016-12" db="EMBL/GenBank/DDBJ databases">
        <title>The draft genome sequence of Actinophytocola sp. 11-183.</title>
        <authorList>
            <person name="Wang W."/>
            <person name="Yuan L."/>
        </authorList>
    </citation>
    <scope>NUCLEOTIDE SEQUENCE [LARGE SCALE GENOMIC DNA]</scope>
    <source>
        <strain evidence="2 3">11-183</strain>
    </source>
</reference>
<evidence type="ECO:0008006" key="4">
    <source>
        <dbReference type="Google" id="ProtNLM"/>
    </source>
</evidence>
<dbReference type="PANTHER" id="PTHR24094:SF15">
    <property type="entry name" value="AMP-DEPENDENT SYNTHETASE_LIGASE DOMAIN-CONTAINING PROTEIN-RELATED"/>
    <property type="match status" value="1"/>
</dbReference>
<dbReference type="PANTHER" id="PTHR24094">
    <property type="entry name" value="SECRETED PROTEIN"/>
    <property type="match status" value="1"/>
</dbReference>